<evidence type="ECO:0000313" key="3">
    <source>
        <dbReference type="Proteomes" id="UP000663829"/>
    </source>
</evidence>
<comment type="caution">
    <text evidence="1">The sequence shown here is derived from an EMBL/GenBank/DDBJ whole genome shotgun (WGS) entry which is preliminary data.</text>
</comment>
<gene>
    <name evidence="1" type="ORF">GPM918_LOCUS44320</name>
    <name evidence="2" type="ORF">SRO942_LOCUS46115</name>
</gene>
<dbReference type="PANTHER" id="PTHR24221">
    <property type="entry name" value="ATP-BINDING CASSETTE SUB-FAMILY B"/>
    <property type="match status" value="1"/>
</dbReference>
<reference evidence="1" key="1">
    <citation type="submission" date="2021-02" db="EMBL/GenBank/DDBJ databases">
        <authorList>
            <person name="Nowell W R."/>
        </authorList>
    </citation>
    <scope>NUCLEOTIDE SEQUENCE</scope>
</reference>
<dbReference type="GO" id="GO:0042626">
    <property type="term" value="F:ATPase-coupled transmembrane transporter activity"/>
    <property type="evidence" value="ECO:0007669"/>
    <property type="project" value="TreeGrafter"/>
</dbReference>
<dbReference type="InterPro" id="IPR039421">
    <property type="entry name" value="Type_1_exporter"/>
</dbReference>
<organism evidence="1 3">
    <name type="scientific">Didymodactylos carnosus</name>
    <dbReference type="NCBI Taxonomy" id="1234261"/>
    <lineage>
        <taxon>Eukaryota</taxon>
        <taxon>Metazoa</taxon>
        <taxon>Spiralia</taxon>
        <taxon>Gnathifera</taxon>
        <taxon>Rotifera</taxon>
        <taxon>Eurotatoria</taxon>
        <taxon>Bdelloidea</taxon>
        <taxon>Philodinida</taxon>
        <taxon>Philodinidae</taxon>
        <taxon>Didymodactylos</taxon>
    </lineage>
</organism>
<dbReference type="Proteomes" id="UP000663829">
    <property type="component" value="Unassembled WGS sequence"/>
</dbReference>
<keyword evidence="3" id="KW-1185">Reference proteome</keyword>
<accession>A0A816D3S8</accession>
<proteinExistence type="predicted"/>
<dbReference type="InterPro" id="IPR027417">
    <property type="entry name" value="P-loop_NTPase"/>
</dbReference>
<dbReference type="PANTHER" id="PTHR24221:SF636">
    <property type="entry name" value="BILE SALT EXPORT PUMP"/>
    <property type="match status" value="1"/>
</dbReference>
<dbReference type="Proteomes" id="UP000681722">
    <property type="component" value="Unassembled WGS sequence"/>
</dbReference>
<dbReference type="Gene3D" id="3.40.50.300">
    <property type="entry name" value="P-loop containing nucleotide triphosphate hydrolases"/>
    <property type="match status" value="1"/>
</dbReference>
<dbReference type="EMBL" id="CAJNOQ010043495">
    <property type="protein sequence ID" value="CAF1630550.1"/>
    <property type="molecule type" value="Genomic_DNA"/>
</dbReference>
<evidence type="ECO:0000313" key="1">
    <source>
        <dbReference type="EMBL" id="CAF1630550.1"/>
    </source>
</evidence>
<dbReference type="GO" id="GO:0016324">
    <property type="term" value="C:apical plasma membrane"/>
    <property type="evidence" value="ECO:0007669"/>
    <property type="project" value="TreeGrafter"/>
</dbReference>
<evidence type="ECO:0000313" key="2">
    <source>
        <dbReference type="EMBL" id="CAF4529181.1"/>
    </source>
</evidence>
<dbReference type="AlphaFoldDB" id="A0A816D3S8"/>
<name>A0A816D3S8_9BILA</name>
<dbReference type="SUPFAM" id="SSF52540">
    <property type="entry name" value="P-loop containing nucleoside triphosphate hydrolases"/>
    <property type="match status" value="1"/>
</dbReference>
<dbReference type="EMBL" id="CAJOBC010111324">
    <property type="protein sequence ID" value="CAF4529181.1"/>
    <property type="molecule type" value="Genomic_DNA"/>
</dbReference>
<sequence>MFHLQYVDNADVRVLNVQWLRRKIGLISQEPILFDLSIKENIGYALEDNATIDDVIEAAQKANIHEFIKSLPQVLNY</sequence>
<protein>
    <submittedName>
        <fullName evidence="1">Uncharacterized protein</fullName>
    </submittedName>
</protein>
<dbReference type="OrthoDB" id="6500128at2759"/>